<dbReference type="OrthoDB" id="5404599at2759"/>
<dbReference type="OMA" id="GWYREDE"/>
<dbReference type="CDD" id="cd05120">
    <property type="entry name" value="APH_ChoK_like"/>
    <property type="match status" value="1"/>
</dbReference>
<accession>S8BJX9</accession>
<sequence>MSSPKPPVYIDVSKLPQGDDVWLSSTVTRPSTAEVRACSEGGDPEGDITFLRELGMVVKYGPEVFVAEGQTLWAMKEYLSGVVPVPEVYGWYREDEALFLYMELVDGVTLEECWLTIDMEERAAVCAQLGEMVTAWRDLRQDPDDQFLGQIGRQPIRDRISHMEAAPRILSSVEDFHDNFLFLLVSRRHPPFEGPHPWRAEFSDDVPIVFTHGDLHKSNFIVSREKPIRIKAVIDWEQSGWFPSYWEYCKTQSTVGFCKSKKLKEAGVDKDGSWKEKFIPLILPSGSEYWEPWFTTRHSLGY</sequence>
<dbReference type="PANTHER" id="PTHR21310:SF54">
    <property type="entry name" value="AMINOGLYCOSIDE PHOSPHOTRANSFERASE DOMAIN-CONTAINING PROTEIN"/>
    <property type="match status" value="1"/>
</dbReference>
<proteinExistence type="predicted"/>
<dbReference type="AlphaFoldDB" id="S8BJX9"/>
<dbReference type="Pfam" id="PF01636">
    <property type="entry name" value="APH"/>
    <property type="match status" value="1"/>
</dbReference>
<organism evidence="2 3">
    <name type="scientific">Dactylellina haptotyla (strain CBS 200.50)</name>
    <name type="common">Nematode-trapping fungus</name>
    <name type="synonym">Monacrosporium haptotylum</name>
    <dbReference type="NCBI Taxonomy" id="1284197"/>
    <lineage>
        <taxon>Eukaryota</taxon>
        <taxon>Fungi</taxon>
        <taxon>Dikarya</taxon>
        <taxon>Ascomycota</taxon>
        <taxon>Pezizomycotina</taxon>
        <taxon>Orbiliomycetes</taxon>
        <taxon>Orbiliales</taxon>
        <taxon>Orbiliaceae</taxon>
        <taxon>Dactylellina</taxon>
    </lineage>
</organism>
<feature type="domain" description="Aminoglycoside phosphotransferase" evidence="1">
    <location>
        <begin position="81"/>
        <end position="242"/>
    </location>
</feature>
<dbReference type="HOGENOM" id="CLU_021768_0_0_1"/>
<protein>
    <recommendedName>
        <fullName evidence="1">Aminoglycoside phosphotransferase domain-containing protein</fullName>
    </recommendedName>
</protein>
<dbReference type="InterPro" id="IPR011009">
    <property type="entry name" value="Kinase-like_dom_sf"/>
</dbReference>
<evidence type="ECO:0000313" key="2">
    <source>
        <dbReference type="EMBL" id="EPS35557.1"/>
    </source>
</evidence>
<gene>
    <name evidence="2" type="ORF">H072_11042</name>
</gene>
<dbReference type="InterPro" id="IPR051678">
    <property type="entry name" value="AGP_Transferase"/>
</dbReference>
<comment type="caution">
    <text evidence="2">The sequence shown here is derived from an EMBL/GenBank/DDBJ whole genome shotgun (WGS) entry which is preliminary data.</text>
</comment>
<dbReference type="eggNOG" id="ENOG502RYS9">
    <property type="taxonomic scope" value="Eukaryota"/>
</dbReference>
<evidence type="ECO:0000313" key="3">
    <source>
        <dbReference type="Proteomes" id="UP000015100"/>
    </source>
</evidence>
<dbReference type="PANTHER" id="PTHR21310">
    <property type="entry name" value="AMINOGLYCOSIDE PHOSPHOTRANSFERASE-RELATED-RELATED"/>
    <property type="match status" value="1"/>
</dbReference>
<keyword evidence="3" id="KW-1185">Reference proteome</keyword>
<evidence type="ECO:0000259" key="1">
    <source>
        <dbReference type="Pfam" id="PF01636"/>
    </source>
</evidence>
<dbReference type="Gene3D" id="3.90.1200.10">
    <property type="match status" value="1"/>
</dbReference>
<dbReference type="Proteomes" id="UP000015100">
    <property type="component" value="Unassembled WGS sequence"/>
</dbReference>
<reference evidence="3" key="2">
    <citation type="submission" date="2013-04" db="EMBL/GenBank/DDBJ databases">
        <title>Genomic mechanisms accounting for the adaptation to parasitism in nematode-trapping fungi.</title>
        <authorList>
            <person name="Ahren D.G."/>
        </authorList>
    </citation>
    <scope>NUCLEOTIDE SEQUENCE [LARGE SCALE GENOMIC DNA]</scope>
    <source>
        <strain evidence="3">CBS 200.50</strain>
    </source>
</reference>
<name>S8BJX9_DACHA</name>
<dbReference type="EMBL" id="AQGS01001127">
    <property type="protein sequence ID" value="EPS35557.1"/>
    <property type="molecule type" value="Genomic_DNA"/>
</dbReference>
<dbReference type="InterPro" id="IPR002575">
    <property type="entry name" value="Aminoglycoside_PTrfase"/>
</dbReference>
<reference evidence="2 3" key="1">
    <citation type="journal article" date="2013" name="PLoS Genet.">
        <title>Genomic mechanisms accounting for the adaptation to parasitism in nematode-trapping fungi.</title>
        <authorList>
            <person name="Meerupati T."/>
            <person name="Andersson K.M."/>
            <person name="Friman E."/>
            <person name="Kumar D."/>
            <person name="Tunlid A."/>
            <person name="Ahren D."/>
        </authorList>
    </citation>
    <scope>NUCLEOTIDE SEQUENCE [LARGE SCALE GENOMIC DNA]</scope>
    <source>
        <strain evidence="2 3">CBS 200.50</strain>
    </source>
</reference>
<dbReference type="SUPFAM" id="SSF56112">
    <property type="entry name" value="Protein kinase-like (PK-like)"/>
    <property type="match status" value="1"/>
</dbReference>